<reference evidence="2 3" key="1">
    <citation type="submission" date="2012-09" db="EMBL/GenBank/DDBJ databases">
        <title>Genome Sequence of alkane-degrading Bacterium Alcanivorax sp. 6-D-6.</title>
        <authorList>
            <person name="Lai Q."/>
            <person name="Shao Z."/>
        </authorList>
    </citation>
    <scope>NUCLEOTIDE SEQUENCE [LARGE SCALE GENOMIC DNA]</scope>
    <source>
        <strain evidence="2 3">6-D-6</strain>
    </source>
</reference>
<dbReference type="Pfam" id="PF02803">
    <property type="entry name" value="Thiolase_C"/>
    <property type="match status" value="1"/>
</dbReference>
<dbReference type="SUPFAM" id="SSF53901">
    <property type="entry name" value="Thiolase-like"/>
    <property type="match status" value="1"/>
</dbReference>
<gene>
    <name evidence="2" type="primary">fadA</name>
    <name evidence="2" type="ORF">A6D6_02886</name>
</gene>
<dbReference type="EC" id="2.3.1.16" evidence="2"/>
<dbReference type="InterPro" id="IPR016039">
    <property type="entry name" value="Thiolase-like"/>
</dbReference>
<dbReference type="EMBL" id="AQPF01000027">
    <property type="protein sequence ID" value="KAF0804619.1"/>
    <property type="molecule type" value="Genomic_DNA"/>
</dbReference>
<proteinExistence type="predicted"/>
<dbReference type="Gene3D" id="3.40.47.10">
    <property type="match status" value="1"/>
</dbReference>
<evidence type="ECO:0000259" key="1">
    <source>
        <dbReference type="Pfam" id="PF02803"/>
    </source>
</evidence>
<dbReference type="GO" id="GO:0003988">
    <property type="term" value="F:acetyl-CoA C-acyltransferase activity"/>
    <property type="evidence" value="ECO:0007669"/>
    <property type="project" value="UniProtKB-EC"/>
</dbReference>
<evidence type="ECO:0000313" key="2">
    <source>
        <dbReference type="EMBL" id="KAF0804619.1"/>
    </source>
</evidence>
<sequence length="79" mass="8465">MQSLPVLKDLKLIDKVKEKVNFNGGAIALGHPLGCSGALPIGAPRSTSWNGKGARLAWQPCVLDWARGLLRLLNGLKSF</sequence>
<evidence type="ECO:0000313" key="3">
    <source>
        <dbReference type="Proteomes" id="UP000771797"/>
    </source>
</evidence>
<dbReference type="InterPro" id="IPR020617">
    <property type="entry name" value="Thiolase_C"/>
</dbReference>
<keyword evidence="3" id="KW-1185">Reference proteome</keyword>
<name>A0ABQ6Y5Q2_9GAMM</name>
<protein>
    <submittedName>
        <fullName evidence="2">3-ketoacyl-CoA thiolase</fullName>
        <ecNumber evidence="2">2.3.1.16</ecNumber>
    </submittedName>
</protein>
<keyword evidence="2" id="KW-0012">Acyltransferase</keyword>
<dbReference type="Proteomes" id="UP000771797">
    <property type="component" value="Unassembled WGS sequence"/>
</dbReference>
<organism evidence="2 3">
    <name type="scientific">Alcanivorax xiamenensis</name>
    <dbReference type="NCBI Taxonomy" id="1177156"/>
    <lineage>
        <taxon>Bacteria</taxon>
        <taxon>Pseudomonadati</taxon>
        <taxon>Pseudomonadota</taxon>
        <taxon>Gammaproteobacteria</taxon>
        <taxon>Oceanospirillales</taxon>
        <taxon>Alcanivoracaceae</taxon>
        <taxon>Alcanivorax</taxon>
    </lineage>
</organism>
<accession>A0ABQ6Y5Q2</accession>
<keyword evidence="2" id="KW-0808">Transferase</keyword>
<feature type="domain" description="Thiolase C-terminal" evidence="1">
    <location>
        <begin position="3"/>
        <end position="38"/>
    </location>
</feature>
<dbReference type="InterPro" id="IPR020613">
    <property type="entry name" value="Thiolase_CS"/>
</dbReference>
<dbReference type="PROSITE" id="PS00737">
    <property type="entry name" value="THIOLASE_2"/>
    <property type="match status" value="1"/>
</dbReference>
<comment type="caution">
    <text evidence="2">The sequence shown here is derived from an EMBL/GenBank/DDBJ whole genome shotgun (WGS) entry which is preliminary data.</text>
</comment>